<dbReference type="EMBL" id="BOMS01000005">
    <property type="protein sequence ID" value="GIE64130.1"/>
    <property type="molecule type" value="Genomic_DNA"/>
</dbReference>
<evidence type="ECO:0000313" key="1">
    <source>
        <dbReference type="EMBL" id="GIE64130.1"/>
    </source>
</evidence>
<evidence type="ECO:0008006" key="3">
    <source>
        <dbReference type="Google" id="ProtNLM"/>
    </source>
</evidence>
<sequence length="198" mass="22178">MVPARVASSSWLTRRRVRQVRIASFTVCTAPVYRLRRGRAIPGGELPGRTRVRRVAAMADTDLKTLTDRYVSVWNEPDPERRRTAVRELWSSGATHVLNAPQEMRAAAAALGFDRLVLDATGHDALEVRVARAYQEFVAPGTFVFRAVGDADRIRDVVKFRWQMVHRDGGGEPVATGLEVLLLAPDGRISHDYQFIEN</sequence>
<reference evidence="1 2" key="1">
    <citation type="submission" date="2021-01" db="EMBL/GenBank/DDBJ databases">
        <title>Whole genome shotgun sequence of Actinoplanes palleronii NBRC 14916.</title>
        <authorList>
            <person name="Komaki H."/>
            <person name="Tamura T."/>
        </authorList>
    </citation>
    <scope>NUCLEOTIDE SEQUENCE [LARGE SCALE GENOMIC DNA]</scope>
    <source>
        <strain evidence="1 2">NBRC 14916</strain>
    </source>
</reference>
<gene>
    <name evidence="1" type="ORF">Apa02nite_002380</name>
</gene>
<keyword evidence="2" id="KW-1185">Reference proteome</keyword>
<evidence type="ECO:0000313" key="2">
    <source>
        <dbReference type="Proteomes" id="UP000624709"/>
    </source>
</evidence>
<comment type="caution">
    <text evidence="1">The sequence shown here is derived from an EMBL/GenBank/DDBJ whole genome shotgun (WGS) entry which is preliminary data.</text>
</comment>
<protein>
    <recommendedName>
        <fullName evidence="3">SnoaL-like domain-containing protein</fullName>
    </recommendedName>
</protein>
<dbReference type="Proteomes" id="UP000624709">
    <property type="component" value="Unassembled WGS sequence"/>
</dbReference>
<dbReference type="SUPFAM" id="SSF54427">
    <property type="entry name" value="NTF2-like"/>
    <property type="match status" value="1"/>
</dbReference>
<proteinExistence type="predicted"/>
<dbReference type="InterPro" id="IPR032710">
    <property type="entry name" value="NTF2-like_dom_sf"/>
</dbReference>
<accession>A0ABQ4B0D7</accession>
<name>A0ABQ4B0D7_9ACTN</name>
<dbReference type="Gene3D" id="3.10.450.50">
    <property type="match status" value="1"/>
</dbReference>
<organism evidence="1 2">
    <name type="scientific">Actinoplanes palleronii</name>
    <dbReference type="NCBI Taxonomy" id="113570"/>
    <lineage>
        <taxon>Bacteria</taxon>
        <taxon>Bacillati</taxon>
        <taxon>Actinomycetota</taxon>
        <taxon>Actinomycetes</taxon>
        <taxon>Micromonosporales</taxon>
        <taxon>Micromonosporaceae</taxon>
        <taxon>Actinoplanes</taxon>
    </lineage>
</organism>